<proteinExistence type="predicted"/>
<dbReference type="RefSeq" id="WP_187755552.1">
    <property type="nucleotide sequence ID" value="NZ_JABURY010000016.1"/>
</dbReference>
<gene>
    <name evidence="2" type="ORF">FcAc13_07280</name>
</gene>
<dbReference type="PANTHER" id="PTHR47738:SF3">
    <property type="entry name" value="PHOSPHOTRANSFERASE SYSTEM MANNITOL_FRUCTOSE-SPECIFIC IIA DOMAIN CONTAINING PROTEIN"/>
    <property type="match status" value="1"/>
</dbReference>
<organism evidence="2 3">
    <name type="scientific">Frischella japonica</name>
    <dbReference type="NCBI Taxonomy" id="2741544"/>
    <lineage>
        <taxon>Bacteria</taxon>
        <taxon>Pseudomonadati</taxon>
        <taxon>Pseudomonadota</taxon>
        <taxon>Gammaproteobacteria</taxon>
        <taxon>Orbales</taxon>
        <taxon>Orbaceae</taxon>
        <taxon>Frischella</taxon>
    </lineage>
</organism>
<protein>
    <submittedName>
        <fullName evidence="2">PTS sugar transporter subunit IIA</fullName>
    </submittedName>
</protein>
<evidence type="ECO:0000259" key="1">
    <source>
        <dbReference type="PROSITE" id="PS51094"/>
    </source>
</evidence>
<evidence type="ECO:0000313" key="2">
    <source>
        <dbReference type="EMBL" id="MBC9131109.1"/>
    </source>
</evidence>
<evidence type="ECO:0000313" key="3">
    <source>
        <dbReference type="Proteomes" id="UP000651208"/>
    </source>
</evidence>
<dbReference type="Gene3D" id="3.40.930.10">
    <property type="entry name" value="Mannitol-specific EII, Chain A"/>
    <property type="match status" value="1"/>
</dbReference>
<keyword evidence="3" id="KW-1185">Reference proteome</keyword>
<comment type="caution">
    <text evidence="2">The sequence shown here is derived from an EMBL/GenBank/DDBJ whole genome shotgun (WGS) entry which is preliminary data.</text>
</comment>
<dbReference type="InterPro" id="IPR016152">
    <property type="entry name" value="PTrfase/Anion_transptr"/>
</dbReference>
<dbReference type="PROSITE" id="PS51094">
    <property type="entry name" value="PTS_EIIA_TYPE_2"/>
    <property type="match status" value="1"/>
</dbReference>
<keyword evidence="2" id="KW-0813">Transport</keyword>
<dbReference type="CDD" id="cd00211">
    <property type="entry name" value="PTS_IIA_fru"/>
    <property type="match status" value="1"/>
</dbReference>
<name>A0ABR7QY30_9GAMM</name>
<keyword evidence="2" id="KW-0762">Sugar transport</keyword>
<accession>A0ABR7QY30</accession>
<dbReference type="SUPFAM" id="SSF55804">
    <property type="entry name" value="Phoshotransferase/anion transport protein"/>
    <property type="match status" value="1"/>
</dbReference>
<dbReference type="Pfam" id="PF00359">
    <property type="entry name" value="PTS_EIIA_2"/>
    <property type="match status" value="1"/>
</dbReference>
<sequence length="156" mass="17906">MSIADQFLHKSLIQFKQHYDCQEAFFSELNQRLSTQGYVEESYLSNIISRENIYPTGLVTSTINIAIPHTDPQHIKKPFIDITKLNSPLTFIEMGSTDKKVDVTWIFALGVTNGANQVELLQKLMRLCSQKTTINKLQSLTDIEEIYQFFSLNIDL</sequence>
<dbReference type="Proteomes" id="UP000651208">
    <property type="component" value="Unassembled WGS sequence"/>
</dbReference>
<reference evidence="2 3" key="1">
    <citation type="submission" date="2020-06" db="EMBL/GenBank/DDBJ databases">
        <title>Frischella cerana isolated from Apis cerana gut homogenate.</title>
        <authorList>
            <person name="Wolter L.A."/>
            <person name="Suenami S."/>
            <person name="Miyazaki R."/>
        </authorList>
    </citation>
    <scope>NUCLEOTIDE SEQUENCE [LARGE SCALE GENOMIC DNA]</scope>
    <source>
        <strain evidence="2 3">Ac13</strain>
    </source>
</reference>
<dbReference type="InterPro" id="IPR002178">
    <property type="entry name" value="PTS_EIIA_type-2_dom"/>
</dbReference>
<dbReference type="PANTHER" id="PTHR47738">
    <property type="entry name" value="PTS SYSTEM FRUCTOSE-LIKE EIIA COMPONENT-RELATED"/>
    <property type="match status" value="1"/>
</dbReference>
<dbReference type="EMBL" id="JABURY010000016">
    <property type="protein sequence ID" value="MBC9131109.1"/>
    <property type="molecule type" value="Genomic_DNA"/>
</dbReference>
<feature type="domain" description="PTS EIIA type-2" evidence="1">
    <location>
        <begin position="6"/>
        <end position="153"/>
    </location>
</feature>
<dbReference type="InterPro" id="IPR051541">
    <property type="entry name" value="PTS_SugarTrans_NitroReg"/>
</dbReference>